<keyword evidence="6" id="KW-0067">ATP-binding</keyword>
<dbReference type="Gene3D" id="3.40.50.300">
    <property type="entry name" value="P-loop containing nucleotide triphosphate hydrolases"/>
    <property type="match status" value="1"/>
</dbReference>
<dbReference type="OrthoDB" id="9787851at2"/>
<dbReference type="FunFam" id="3.40.50.300:FF:000134">
    <property type="entry name" value="Iron-enterobactin ABC transporter ATP-binding protein"/>
    <property type="match status" value="1"/>
</dbReference>
<dbReference type="GO" id="GO:0005886">
    <property type="term" value="C:plasma membrane"/>
    <property type="evidence" value="ECO:0007669"/>
    <property type="project" value="UniProtKB-SubCell"/>
</dbReference>
<dbReference type="PANTHER" id="PTHR42771">
    <property type="entry name" value="IRON(3+)-HYDROXAMATE IMPORT ATP-BINDING PROTEIN FHUC"/>
    <property type="match status" value="1"/>
</dbReference>
<evidence type="ECO:0000256" key="6">
    <source>
        <dbReference type="ARBA" id="ARBA00022840"/>
    </source>
</evidence>
<keyword evidence="12" id="KW-1185">Reference proteome</keyword>
<evidence type="ECO:0000313" key="12">
    <source>
        <dbReference type="Proteomes" id="UP000051442"/>
    </source>
</evidence>
<proteinExistence type="predicted"/>
<keyword evidence="4" id="KW-0410">Iron transport</keyword>
<dbReference type="CDD" id="cd03214">
    <property type="entry name" value="ABC_Iron-Siderophores_B12_Hemin"/>
    <property type="match status" value="1"/>
</dbReference>
<evidence type="ECO:0000256" key="4">
    <source>
        <dbReference type="ARBA" id="ARBA00022496"/>
    </source>
</evidence>
<organism evidence="11 12">
    <name type="scientific">Secundilactobacillus similis DSM 23365 = JCM 2765</name>
    <dbReference type="NCBI Taxonomy" id="1423804"/>
    <lineage>
        <taxon>Bacteria</taxon>
        <taxon>Bacillati</taxon>
        <taxon>Bacillota</taxon>
        <taxon>Bacilli</taxon>
        <taxon>Lactobacillales</taxon>
        <taxon>Lactobacillaceae</taxon>
        <taxon>Secundilactobacillus</taxon>
    </lineage>
</organism>
<protein>
    <submittedName>
        <fullName evidence="11">ABC superfamily ATP binding cassette transporter, ABC protein</fullName>
    </submittedName>
</protein>
<reference evidence="11 12" key="1">
    <citation type="journal article" date="2015" name="Genome Announc.">
        <title>Expanding the biotechnology potential of lactobacilli through comparative genomics of 213 strains and associated genera.</title>
        <authorList>
            <person name="Sun Z."/>
            <person name="Harris H.M."/>
            <person name="McCann A."/>
            <person name="Guo C."/>
            <person name="Argimon S."/>
            <person name="Zhang W."/>
            <person name="Yang X."/>
            <person name="Jeffery I.B."/>
            <person name="Cooney J.C."/>
            <person name="Kagawa T.F."/>
            <person name="Liu W."/>
            <person name="Song Y."/>
            <person name="Salvetti E."/>
            <person name="Wrobel A."/>
            <person name="Rasinkangas P."/>
            <person name="Parkhill J."/>
            <person name="Rea M.C."/>
            <person name="O'Sullivan O."/>
            <person name="Ritari J."/>
            <person name="Douillard F.P."/>
            <person name="Paul Ross R."/>
            <person name="Yang R."/>
            <person name="Briner A.E."/>
            <person name="Felis G.E."/>
            <person name="de Vos W.M."/>
            <person name="Barrangou R."/>
            <person name="Klaenhammer T.R."/>
            <person name="Caufield P.W."/>
            <person name="Cui Y."/>
            <person name="Zhang H."/>
            <person name="O'Toole P.W."/>
        </authorList>
    </citation>
    <scope>NUCLEOTIDE SEQUENCE [LARGE SCALE GENOMIC DNA]</scope>
    <source>
        <strain evidence="11 12">DSM 23365</strain>
    </source>
</reference>
<gene>
    <name evidence="11" type="ORF">FD14_GL001798</name>
</gene>
<comment type="caution">
    <text evidence="11">The sequence shown here is derived from an EMBL/GenBank/DDBJ whole genome shotgun (WGS) entry which is preliminary data.</text>
</comment>
<evidence type="ECO:0000259" key="10">
    <source>
        <dbReference type="PROSITE" id="PS50893"/>
    </source>
</evidence>
<feature type="domain" description="ABC transporter" evidence="10">
    <location>
        <begin position="8"/>
        <end position="244"/>
    </location>
</feature>
<keyword evidence="2" id="KW-0813">Transport</keyword>
<keyword evidence="3" id="KW-1003">Cell membrane</keyword>
<dbReference type="InterPro" id="IPR051535">
    <property type="entry name" value="Siderophore_ABC-ATPase"/>
</dbReference>
<evidence type="ECO:0000256" key="2">
    <source>
        <dbReference type="ARBA" id="ARBA00022448"/>
    </source>
</evidence>
<evidence type="ECO:0000256" key="7">
    <source>
        <dbReference type="ARBA" id="ARBA00023004"/>
    </source>
</evidence>
<dbReference type="InterPro" id="IPR003439">
    <property type="entry name" value="ABC_transporter-like_ATP-bd"/>
</dbReference>
<dbReference type="AlphaFoldDB" id="A0A0R2ER58"/>
<dbReference type="RefSeq" id="WP_054737336.1">
    <property type="nucleotide sequence ID" value="NZ_AYZM01000144.1"/>
</dbReference>
<dbReference type="EMBL" id="AYZM01000144">
    <property type="protein sequence ID" value="KRN18815.1"/>
    <property type="molecule type" value="Genomic_DNA"/>
</dbReference>
<dbReference type="PANTHER" id="PTHR42771:SF2">
    <property type="entry name" value="IRON(3+)-HYDROXAMATE IMPORT ATP-BINDING PROTEIN FHUC"/>
    <property type="match status" value="1"/>
</dbReference>
<accession>A0A0R2ER58</accession>
<sequence>MKTTNSSLSAQHLSAGYGHKVVINDQTITIPAGQITGLIGPNGSGKSTLFNVLNGFEKPMAGDVYLGDHTVASFNAKQRAQHIACLVQHPEAPSGITVSELVTYGRYAHRRGLHRFGKADRQAVADAITAVHLTAFADQPVSDLSGGQRQRAFIAMTLAQDSPVMMLDEPTTYLDLTNQLEILTLLQELNAKFHKTIVVIIHDLNQAAAYCQHLICLVHGQVQAAGCPRTVLTEKLLADVFQVRADIAYDQQLDCPQMLNCRPLAAIS</sequence>
<dbReference type="InterPro" id="IPR027417">
    <property type="entry name" value="P-loop_NTPase"/>
</dbReference>
<keyword evidence="9" id="KW-0472">Membrane</keyword>
<evidence type="ECO:0000256" key="3">
    <source>
        <dbReference type="ARBA" id="ARBA00022475"/>
    </source>
</evidence>
<dbReference type="GO" id="GO:0005524">
    <property type="term" value="F:ATP binding"/>
    <property type="evidence" value="ECO:0007669"/>
    <property type="project" value="UniProtKB-KW"/>
</dbReference>
<evidence type="ECO:0000256" key="1">
    <source>
        <dbReference type="ARBA" id="ARBA00004202"/>
    </source>
</evidence>
<dbReference type="SMART" id="SM00382">
    <property type="entry name" value="AAA"/>
    <property type="match status" value="1"/>
</dbReference>
<dbReference type="SUPFAM" id="SSF52540">
    <property type="entry name" value="P-loop containing nucleoside triphosphate hydrolases"/>
    <property type="match status" value="1"/>
</dbReference>
<dbReference type="Proteomes" id="UP000051442">
    <property type="component" value="Unassembled WGS sequence"/>
</dbReference>
<keyword evidence="5" id="KW-0547">Nucleotide-binding</keyword>
<keyword evidence="8" id="KW-0406">Ion transport</keyword>
<evidence type="ECO:0000256" key="9">
    <source>
        <dbReference type="ARBA" id="ARBA00023136"/>
    </source>
</evidence>
<evidence type="ECO:0000256" key="5">
    <source>
        <dbReference type="ARBA" id="ARBA00022741"/>
    </source>
</evidence>
<comment type="subcellular location">
    <subcellularLocation>
        <location evidence="1">Cell membrane</location>
        <topology evidence="1">Peripheral membrane protein</topology>
    </subcellularLocation>
</comment>
<dbReference type="GO" id="GO:0006826">
    <property type="term" value="P:iron ion transport"/>
    <property type="evidence" value="ECO:0007669"/>
    <property type="project" value="UniProtKB-KW"/>
</dbReference>
<dbReference type="InterPro" id="IPR003593">
    <property type="entry name" value="AAA+_ATPase"/>
</dbReference>
<dbReference type="GO" id="GO:0016887">
    <property type="term" value="F:ATP hydrolysis activity"/>
    <property type="evidence" value="ECO:0007669"/>
    <property type="project" value="InterPro"/>
</dbReference>
<evidence type="ECO:0000256" key="8">
    <source>
        <dbReference type="ARBA" id="ARBA00023065"/>
    </source>
</evidence>
<dbReference type="PROSITE" id="PS50893">
    <property type="entry name" value="ABC_TRANSPORTER_2"/>
    <property type="match status" value="1"/>
</dbReference>
<evidence type="ECO:0000313" key="11">
    <source>
        <dbReference type="EMBL" id="KRN18815.1"/>
    </source>
</evidence>
<dbReference type="PATRIC" id="fig|1423804.4.peg.1950"/>
<name>A0A0R2ER58_9LACO</name>
<keyword evidence="7" id="KW-0408">Iron</keyword>
<dbReference type="Pfam" id="PF00005">
    <property type="entry name" value="ABC_tran"/>
    <property type="match status" value="1"/>
</dbReference>
<dbReference type="InterPro" id="IPR017871">
    <property type="entry name" value="ABC_transporter-like_CS"/>
</dbReference>
<dbReference type="STRING" id="1423804.FD14_GL001798"/>
<dbReference type="PROSITE" id="PS00211">
    <property type="entry name" value="ABC_TRANSPORTER_1"/>
    <property type="match status" value="1"/>
</dbReference>